<keyword evidence="4" id="KW-0175">Coiled coil</keyword>
<dbReference type="Pfam" id="PF13558">
    <property type="entry name" value="SbcC_Walker_B"/>
    <property type="match status" value="1"/>
</dbReference>
<reference evidence="7 8" key="1">
    <citation type="submission" date="2015-06" db="EMBL/GenBank/DDBJ databases">
        <title>Draft genome sequence of beer spoilage bacterium Megasphaera cerevisiae type strain 20462.</title>
        <authorList>
            <person name="Kutumbaka K."/>
            <person name="Pasmowitz J."/>
            <person name="Mategko J."/>
            <person name="Reyes D."/>
            <person name="Friedrich A."/>
            <person name="Han S."/>
            <person name="Martens-Habbena W."/>
            <person name="Neal-McKinney J."/>
            <person name="Janagama H.K."/>
            <person name="Nadala C."/>
            <person name="Samadpour M."/>
        </authorList>
    </citation>
    <scope>NUCLEOTIDE SEQUENCE [LARGE SCALE GENOMIC DNA]</scope>
    <source>
        <strain evidence="7 8">DSM 20462</strain>
    </source>
</reference>
<dbReference type="InParanoid" id="A0A0J6ZQF8"/>
<dbReference type="EMBL" id="LEKT01000008">
    <property type="protein sequence ID" value="KMO87186.1"/>
    <property type="molecule type" value="Genomic_DNA"/>
</dbReference>
<evidence type="ECO:0000313" key="8">
    <source>
        <dbReference type="Proteomes" id="UP000036503"/>
    </source>
</evidence>
<evidence type="ECO:0000256" key="5">
    <source>
        <dbReference type="SAM" id="MobiDB-lite"/>
    </source>
</evidence>
<comment type="caution">
    <text evidence="7">The sequence shown here is derived from an EMBL/GenBank/DDBJ whole genome shotgun (WGS) entry which is preliminary data.</text>
</comment>
<evidence type="ECO:0000256" key="2">
    <source>
        <dbReference type="ARBA" id="ARBA00011322"/>
    </source>
</evidence>
<dbReference type="Gene3D" id="3.40.50.300">
    <property type="entry name" value="P-loop containing nucleotide triphosphate hydrolases"/>
    <property type="match status" value="2"/>
</dbReference>
<feature type="coiled-coil region" evidence="4">
    <location>
        <begin position="747"/>
        <end position="834"/>
    </location>
</feature>
<dbReference type="Pfam" id="PF13476">
    <property type="entry name" value="AAA_23"/>
    <property type="match status" value="1"/>
</dbReference>
<name>A0A0J6ZQF8_9FIRM</name>
<dbReference type="FunCoup" id="A0A0J6ZQF8">
    <property type="interactions" value="49"/>
</dbReference>
<dbReference type="AlphaFoldDB" id="A0A0J6ZQF8"/>
<evidence type="ECO:0000256" key="1">
    <source>
        <dbReference type="ARBA" id="ARBA00006930"/>
    </source>
</evidence>
<evidence type="ECO:0000256" key="3">
    <source>
        <dbReference type="ARBA" id="ARBA00013368"/>
    </source>
</evidence>
<dbReference type="RefSeq" id="WP_048513529.1">
    <property type="nucleotide sequence ID" value="NZ_FUXD01000008.1"/>
</dbReference>
<keyword evidence="8" id="KW-1185">Reference proteome</keyword>
<dbReference type="OrthoDB" id="9795626at2"/>
<evidence type="ECO:0000259" key="6">
    <source>
        <dbReference type="Pfam" id="PF13476"/>
    </source>
</evidence>
<feature type="domain" description="Rad50/SbcC-type AAA" evidence="6">
    <location>
        <begin position="6"/>
        <end position="215"/>
    </location>
</feature>
<organism evidence="7 8">
    <name type="scientific">Megasphaera cerevisiae DSM 20462</name>
    <dbReference type="NCBI Taxonomy" id="1122219"/>
    <lineage>
        <taxon>Bacteria</taxon>
        <taxon>Bacillati</taxon>
        <taxon>Bacillota</taxon>
        <taxon>Negativicutes</taxon>
        <taxon>Veillonellales</taxon>
        <taxon>Veillonellaceae</taxon>
        <taxon>Megasphaera</taxon>
    </lineage>
</organism>
<feature type="region of interest" description="Disordered" evidence="5">
    <location>
        <begin position="527"/>
        <end position="549"/>
    </location>
</feature>
<protein>
    <recommendedName>
        <fullName evidence="3">Nuclease SbcCD subunit C</fullName>
    </recommendedName>
</protein>
<evidence type="ECO:0000256" key="4">
    <source>
        <dbReference type="SAM" id="Coils"/>
    </source>
</evidence>
<feature type="coiled-coil region" evidence="4">
    <location>
        <begin position="331"/>
        <end position="365"/>
    </location>
</feature>
<evidence type="ECO:0000313" key="7">
    <source>
        <dbReference type="EMBL" id="KMO87186.1"/>
    </source>
</evidence>
<dbReference type="Proteomes" id="UP000036503">
    <property type="component" value="Unassembled WGS sequence"/>
</dbReference>
<dbReference type="PANTHER" id="PTHR32114:SF2">
    <property type="entry name" value="ABC TRANSPORTER ABCH.3"/>
    <property type="match status" value="1"/>
</dbReference>
<sequence length="1014" mass="114280">MIPIYLEMNAFGPYADKQAIDFQVLEDRKLFLIYGPTGAGKTTILDAMCYALYGDTSGDRRSGTHMRSEYASPEQPTYVVFLFAVGYKRYRIERSPEQQIAKKRGTGLRKAASAAVLYEVDENGNDTAVIATKNVNIEIERILGFKSEQFRQVVLLPQGDFRKLLLANSSDRQQIMQTLFRTQRYARLQEIAKEQHDVIKDQYQMIAGHIEQCLQAAGAADAEMLSCQAAQLRTNLQHTEYALKVAGKDRDAYQTVVQQAQALFSHWQALKISRGRQVALEAERDAFKRRRLRLEALRRAQLLAEPCRHVDEIQKKGSAAGKKAVEAGKELEQARIRLMNVKKSNEELEKKHDAYQQDVDRLARLQGLLEKAQNYGQLCRTAAAMQAVSDQSSDRLNALSQMLNTYKQKLEDRQTAAAGQADLAAAFEKAKAGLTALRERLQRELSAESLHATITAAEASCKEASAVLSRAAAQSHQDSVDYESVHALFLQGQAALLAEGLIDGQACPVCGSEAHPHLAVTVENLPQKEDVERRKQQAAASEGRRQQAEVAVRTKEAALREQQRQYAELRRQSPFAGTSQEWQMRLHTAERELTVLQAQVRQAARLSEELLQLQQDAAAMETSVQAARQQAEHDRLAMARAMEAKAQAERDLPEAYRQVEYLRSDIERLSGQLRQYERQLRQVRQDVLAAETVFARWGEQERMLAQQVTELRCQYTEVFAVLKERILQAGFATVQECRELQKDISCIEEEQAVLAAYEKDVQQVQGQIQQEEQAVGRQDEPDMEAYGRTLTEKNEECRRLSEEAARIAGQLKQLEEAQTRVRNWQQEQSGLTEQYKTMGAVYELISGRQTGVNFERYVLGALLDEVLTAANGRLDQMSRHRYELQRSHTWDDKRIRQIGLDIEVFDNYTGYARPANTLSGGETFLASLALALGLADIVQAYSGGIHLDTIFIDEGFGTLDGETLDFALQTLLELKQGGRLVGIISHVPELRERIDTRLAVHKTDRGSTVAFELL</sequence>
<dbReference type="PATRIC" id="fig|1122219.3.peg.3082"/>
<dbReference type="InterPro" id="IPR027417">
    <property type="entry name" value="P-loop_NTPase"/>
</dbReference>
<comment type="similarity">
    <text evidence="1">Belongs to the SMC family. SbcC subfamily.</text>
</comment>
<dbReference type="SUPFAM" id="SSF52540">
    <property type="entry name" value="P-loop containing nucleoside triphosphate hydrolases"/>
    <property type="match status" value="1"/>
</dbReference>
<dbReference type="STRING" id="39029.BSR42_03460"/>
<dbReference type="PANTHER" id="PTHR32114">
    <property type="entry name" value="ABC TRANSPORTER ABCH.3"/>
    <property type="match status" value="1"/>
</dbReference>
<comment type="subunit">
    <text evidence="2">Heterodimer of SbcC and SbcD.</text>
</comment>
<dbReference type="GO" id="GO:0016887">
    <property type="term" value="F:ATP hydrolysis activity"/>
    <property type="evidence" value="ECO:0007669"/>
    <property type="project" value="InterPro"/>
</dbReference>
<proteinExistence type="inferred from homology"/>
<accession>A0A0J6ZQF8</accession>
<dbReference type="GO" id="GO:0006302">
    <property type="term" value="P:double-strand break repair"/>
    <property type="evidence" value="ECO:0007669"/>
    <property type="project" value="InterPro"/>
</dbReference>
<dbReference type="InterPro" id="IPR038729">
    <property type="entry name" value="Rad50/SbcC_AAA"/>
</dbReference>
<gene>
    <name evidence="7" type="ORF">AB840_03915</name>
</gene>